<keyword evidence="3" id="KW-0255">Endonuclease</keyword>
<evidence type="ECO:0000256" key="2">
    <source>
        <dbReference type="ARBA" id="ARBA00022722"/>
    </source>
</evidence>
<protein>
    <submittedName>
        <fullName evidence="8">YicC family protein</fullName>
    </submittedName>
</protein>
<keyword evidence="4" id="KW-0378">Hydrolase</keyword>
<gene>
    <name evidence="8" type="ORF">J8C06_08640</name>
</gene>
<feature type="domain" description="Endoribonuclease YicC-like N-terminal" evidence="6">
    <location>
        <begin position="1"/>
        <end position="155"/>
    </location>
</feature>
<evidence type="ECO:0000256" key="3">
    <source>
        <dbReference type="ARBA" id="ARBA00022759"/>
    </source>
</evidence>
<dbReference type="Pfam" id="PF03755">
    <property type="entry name" value="YicC-like_N"/>
    <property type="match status" value="1"/>
</dbReference>
<evidence type="ECO:0000313" key="8">
    <source>
        <dbReference type="EMBL" id="QUW02417.1"/>
    </source>
</evidence>
<dbReference type="NCBIfam" id="TIGR00255">
    <property type="entry name" value="YicC/YloC family endoribonuclease"/>
    <property type="match status" value="1"/>
</dbReference>
<keyword evidence="2" id="KW-0540">Nuclease</keyword>
<comment type="cofactor">
    <cofactor evidence="1">
        <name>a divalent metal cation</name>
        <dbReference type="ChEBI" id="CHEBI:60240"/>
    </cofactor>
</comment>
<dbReference type="PANTHER" id="PTHR30636:SF3">
    <property type="entry name" value="UPF0701 PROTEIN YICC"/>
    <property type="match status" value="1"/>
</dbReference>
<evidence type="ECO:0000256" key="5">
    <source>
        <dbReference type="ARBA" id="ARBA00035648"/>
    </source>
</evidence>
<dbReference type="Pfam" id="PF08340">
    <property type="entry name" value="YicC-like_C"/>
    <property type="match status" value="1"/>
</dbReference>
<proteinExistence type="inferred from homology"/>
<dbReference type="InterPro" id="IPR013551">
    <property type="entry name" value="YicC-like_C"/>
</dbReference>
<dbReference type="Proteomes" id="UP000676506">
    <property type="component" value="Chromosome 1"/>
</dbReference>
<evidence type="ECO:0000256" key="1">
    <source>
        <dbReference type="ARBA" id="ARBA00001968"/>
    </source>
</evidence>
<dbReference type="InterPro" id="IPR005229">
    <property type="entry name" value="YicC/YloC-like"/>
</dbReference>
<dbReference type="InterPro" id="IPR013527">
    <property type="entry name" value="YicC-like_N"/>
</dbReference>
<reference evidence="8 9" key="1">
    <citation type="submission" date="2021-03" db="EMBL/GenBank/DDBJ databases">
        <title>Genomic and phenotypic characterization of Chloracidobacterium isolates provides evidence for multiple species.</title>
        <authorList>
            <person name="Saini M.K."/>
            <person name="Costas A.M.G."/>
            <person name="Tank M."/>
            <person name="Bryant D.A."/>
        </authorList>
    </citation>
    <scope>NUCLEOTIDE SEQUENCE [LARGE SCALE GENOMIC DNA]</scope>
    <source>
        <strain evidence="8 9">BV2-C</strain>
    </source>
</reference>
<evidence type="ECO:0000313" key="9">
    <source>
        <dbReference type="Proteomes" id="UP000676506"/>
    </source>
</evidence>
<dbReference type="PANTHER" id="PTHR30636">
    <property type="entry name" value="UPF0701 PROTEIN YICC"/>
    <property type="match status" value="1"/>
</dbReference>
<dbReference type="RefSeq" id="WP_211428307.1">
    <property type="nucleotide sequence ID" value="NZ_CP072648.1"/>
</dbReference>
<evidence type="ECO:0000259" key="7">
    <source>
        <dbReference type="Pfam" id="PF08340"/>
    </source>
</evidence>
<dbReference type="EMBL" id="CP072648">
    <property type="protein sequence ID" value="QUW02417.1"/>
    <property type="molecule type" value="Genomic_DNA"/>
</dbReference>
<name>A0ABX8B7J4_9BACT</name>
<evidence type="ECO:0000256" key="4">
    <source>
        <dbReference type="ARBA" id="ARBA00022801"/>
    </source>
</evidence>
<evidence type="ECO:0000259" key="6">
    <source>
        <dbReference type="Pfam" id="PF03755"/>
    </source>
</evidence>
<comment type="similarity">
    <text evidence="5">Belongs to the YicC/YloC family.</text>
</comment>
<keyword evidence="9" id="KW-1185">Reference proteome</keyword>
<feature type="domain" description="Endoribonuclease YicC-like C-terminal" evidence="7">
    <location>
        <begin position="172"/>
        <end position="293"/>
    </location>
</feature>
<sequence>MKSMTGFGRATVATDEFSLTVELRAVNNRFLDIHARLPSELTATEADFRKLVQSRLQRGRIDATVSLTQHRPVTFLVNIPLVQGYVTALRQAQAATGVAGDFDLSLLARLPGAIQPAMETDEVFAARLSNGLLTAAGQALDALDAMRQTEGRALAMEISARLEAIAERIPVIEAAAATVFDAQRARFERRMQSLLRDLGSIDEGRLAQEAAYAAERCDITEEIARLRSHVAQMRDLLVREAAGIGKAMDFLLQEMNREANTMLSKASDTTVHDVALSVKTEIEKIKEQAQNVE</sequence>
<organism evidence="8 9">
    <name type="scientific">Chloracidobacterium validum</name>
    <dbReference type="NCBI Taxonomy" id="2821543"/>
    <lineage>
        <taxon>Bacteria</taxon>
        <taxon>Pseudomonadati</taxon>
        <taxon>Acidobacteriota</taxon>
        <taxon>Terriglobia</taxon>
        <taxon>Terriglobales</taxon>
        <taxon>Acidobacteriaceae</taxon>
        <taxon>Chloracidobacterium</taxon>
    </lineage>
</organism>
<accession>A0ABX8B7J4</accession>